<dbReference type="PROSITE" id="PS51257">
    <property type="entry name" value="PROKAR_LIPOPROTEIN"/>
    <property type="match status" value="1"/>
</dbReference>
<evidence type="ECO:0000256" key="1">
    <source>
        <dbReference type="ARBA" id="ARBA00004196"/>
    </source>
</evidence>
<keyword evidence="2 3" id="KW-0175">Coiled coil</keyword>
<evidence type="ECO:0000259" key="4">
    <source>
        <dbReference type="Pfam" id="PF25881"/>
    </source>
</evidence>
<comment type="subcellular location">
    <subcellularLocation>
        <location evidence="1">Cell envelope</location>
    </subcellularLocation>
</comment>
<proteinExistence type="predicted"/>
<evidence type="ECO:0000313" key="5">
    <source>
        <dbReference type="EMBL" id="AYC33797.1"/>
    </source>
</evidence>
<dbReference type="Proteomes" id="UP000265560">
    <property type="component" value="Chromosome"/>
</dbReference>
<evidence type="ECO:0000256" key="3">
    <source>
        <dbReference type="SAM" id="Coils"/>
    </source>
</evidence>
<dbReference type="Pfam" id="PF25881">
    <property type="entry name" value="HH_YBHG"/>
    <property type="match status" value="1"/>
</dbReference>
<sequence>MRPESHPVLALLLLATLTGCEPQAPTALLGTLEWDRIALPAESSERILRWAVAEGEQVQAGQLLLELDPSRQDARIRQAEGAVAQAAARLTELSNGARLENIEAAQATLASSRATLIDAERNFQRIAALYQRGLVAIAEQDRARASRDQARAEVSNADARLRELTNGTRPEQLEQAAAALEAARGQLAQQQVDRAHLSVHAPRAGRVDALPFKPGDQPPAGAVVVSLLVGDAPYARVFVPAPQRSRLAIGDRLRVQVEGVELVFDARVRSIRSEASFTPFFALTGDDASRLVYRAELLLEGDAARQLPAGLPLSAEPSEDGE</sequence>
<dbReference type="OrthoDB" id="8558741at2"/>
<dbReference type="RefSeq" id="WP_119894452.1">
    <property type="nucleotide sequence ID" value="NZ_CP032419.1"/>
</dbReference>
<feature type="coiled-coil region" evidence="3">
    <location>
        <begin position="147"/>
        <end position="193"/>
    </location>
</feature>
<protein>
    <submittedName>
        <fullName evidence="5">HlyD family efflux transporter periplasmic adaptor subunit</fullName>
    </submittedName>
</protein>
<dbReference type="InterPro" id="IPR050465">
    <property type="entry name" value="UPF0194_transport"/>
</dbReference>
<dbReference type="PANTHER" id="PTHR32347:SF29">
    <property type="entry name" value="UPF0194 MEMBRANE PROTEIN YBHG"/>
    <property type="match status" value="1"/>
</dbReference>
<accession>A0A385Z6W2</accession>
<dbReference type="SUPFAM" id="SSF111369">
    <property type="entry name" value="HlyD-like secretion proteins"/>
    <property type="match status" value="3"/>
</dbReference>
<evidence type="ECO:0000256" key="2">
    <source>
        <dbReference type="ARBA" id="ARBA00023054"/>
    </source>
</evidence>
<evidence type="ECO:0000313" key="6">
    <source>
        <dbReference type="Proteomes" id="UP000265560"/>
    </source>
</evidence>
<dbReference type="EMBL" id="CP032419">
    <property type="protein sequence ID" value="AYC33797.1"/>
    <property type="molecule type" value="Genomic_DNA"/>
</dbReference>
<dbReference type="AlphaFoldDB" id="A0A385Z6W2"/>
<dbReference type="KEGG" id="pcav:D3880_16175"/>
<dbReference type="GO" id="GO:0030313">
    <property type="term" value="C:cell envelope"/>
    <property type="evidence" value="ECO:0007669"/>
    <property type="project" value="UniProtKB-SubCell"/>
</dbReference>
<dbReference type="Gene3D" id="2.40.50.100">
    <property type="match status" value="1"/>
</dbReference>
<dbReference type="Gene3D" id="1.10.287.470">
    <property type="entry name" value="Helix hairpin bin"/>
    <property type="match status" value="2"/>
</dbReference>
<feature type="domain" description="YbhG-like alpha-helical hairpin" evidence="4">
    <location>
        <begin position="68"/>
        <end position="191"/>
    </location>
</feature>
<name>A0A385Z6W2_9PSED</name>
<dbReference type="InterPro" id="IPR059052">
    <property type="entry name" value="HH_YbhG-like"/>
</dbReference>
<keyword evidence="6" id="KW-1185">Reference proteome</keyword>
<organism evidence="5 6">
    <name type="scientific">Pseudomonas cavernae</name>
    <dbReference type="NCBI Taxonomy" id="2320867"/>
    <lineage>
        <taxon>Bacteria</taxon>
        <taxon>Pseudomonadati</taxon>
        <taxon>Pseudomonadota</taxon>
        <taxon>Gammaproteobacteria</taxon>
        <taxon>Pseudomonadales</taxon>
        <taxon>Pseudomonadaceae</taxon>
        <taxon>Pseudomonas</taxon>
    </lineage>
</organism>
<reference evidence="6" key="1">
    <citation type="submission" date="2018-09" db="EMBL/GenBank/DDBJ databases">
        <authorList>
            <person name="Zhu H."/>
        </authorList>
    </citation>
    <scope>NUCLEOTIDE SEQUENCE [LARGE SCALE GENOMIC DNA]</scope>
    <source>
        <strain evidence="6">K2W31S-8</strain>
    </source>
</reference>
<gene>
    <name evidence="5" type="ORF">D3880_16175</name>
</gene>
<dbReference type="PANTHER" id="PTHR32347">
    <property type="entry name" value="EFFLUX SYSTEM COMPONENT YKNX-RELATED"/>
    <property type="match status" value="1"/>
</dbReference>